<evidence type="ECO:0000313" key="6">
    <source>
        <dbReference type="EMBL" id="CAL6061904.1"/>
    </source>
</evidence>
<accession>A0AA86PZJ4</accession>
<dbReference type="Proteomes" id="UP001642409">
    <property type="component" value="Unassembled WGS sequence"/>
</dbReference>
<comment type="catalytic activity">
    <reaction evidence="4">
        <text>Hydrolysis of (1-&gt;4)-alpha-D-glucosidic linkages in polysaccharides so as to remove successive maltose units from the non-reducing ends of the chains.</text>
        <dbReference type="EC" id="3.2.1.2"/>
    </reaction>
</comment>
<dbReference type="InterPro" id="IPR017853">
    <property type="entry name" value="GH"/>
</dbReference>
<gene>
    <name evidence="5" type="ORF">HINF_LOCUS36949</name>
    <name evidence="6" type="ORF">HINF_LOCUS49931</name>
</gene>
<keyword evidence="3 4" id="KW-0624">Polysaccharide degradation</keyword>
<name>A0AA86PZJ4_9EUKA</name>
<dbReference type="AlphaFoldDB" id="A0AA86PZJ4"/>
<evidence type="ECO:0000256" key="3">
    <source>
        <dbReference type="ARBA" id="ARBA00023326"/>
    </source>
</evidence>
<dbReference type="EMBL" id="CAXDID020000237">
    <property type="protein sequence ID" value="CAL6061904.1"/>
    <property type="molecule type" value="Genomic_DNA"/>
</dbReference>
<dbReference type="EC" id="3.2.1.2" evidence="4"/>
<comment type="similarity">
    <text evidence="1 4">Belongs to the glycosyl hydrolase 14 family.</text>
</comment>
<protein>
    <recommendedName>
        <fullName evidence="4">Beta-amylase</fullName>
        <ecNumber evidence="4">3.2.1.2</ecNumber>
    </recommendedName>
</protein>
<dbReference type="Pfam" id="PF01373">
    <property type="entry name" value="Glyco_hydro_14"/>
    <property type="match status" value="1"/>
</dbReference>
<dbReference type="PRINTS" id="PR00750">
    <property type="entry name" value="BETAAMYLASE"/>
</dbReference>
<reference evidence="5" key="1">
    <citation type="submission" date="2023-06" db="EMBL/GenBank/DDBJ databases">
        <authorList>
            <person name="Kurt Z."/>
        </authorList>
    </citation>
    <scope>NUCLEOTIDE SEQUENCE</scope>
</reference>
<dbReference type="SUPFAM" id="SSF51445">
    <property type="entry name" value="(Trans)glycosidases"/>
    <property type="match status" value="1"/>
</dbReference>
<evidence type="ECO:0000256" key="2">
    <source>
        <dbReference type="ARBA" id="ARBA00023277"/>
    </source>
</evidence>
<organism evidence="5">
    <name type="scientific">Hexamita inflata</name>
    <dbReference type="NCBI Taxonomy" id="28002"/>
    <lineage>
        <taxon>Eukaryota</taxon>
        <taxon>Metamonada</taxon>
        <taxon>Diplomonadida</taxon>
        <taxon>Hexamitidae</taxon>
        <taxon>Hexamitinae</taxon>
        <taxon>Hexamita</taxon>
    </lineage>
</organism>
<dbReference type="PANTHER" id="PTHR31352">
    <property type="entry name" value="BETA-AMYLASE 1, CHLOROPLASTIC"/>
    <property type="match status" value="1"/>
</dbReference>
<dbReference type="GO" id="GO:0016161">
    <property type="term" value="F:beta-amylase activity"/>
    <property type="evidence" value="ECO:0007669"/>
    <property type="project" value="UniProtKB-EC"/>
</dbReference>
<keyword evidence="4" id="KW-0378">Hydrolase</keyword>
<evidence type="ECO:0000256" key="1">
    <source>
        <dbReference type="ARBA" id="ARBA00005652"/>
    </source>
</evidence>
<proteinExistence type="inferred from homology"/>
<keyword evidence="4" id="KW-0326">Glycosidase</keyword>
<comment type="caution">
    <text evidence="5">The sequence shown here is derived from an EMBL/GenBank/DDBJ whole genome shotgun (WGS) entry which is preliminary data.</text>
</comment>
<keyword evidence="2 4" id="KW-0119">Carbohydrate metabolism</keyword>
<evidence type="ECO:0000313" key="5">
    <source>
        <dbReference type="EMBL" id="CAI9949304.1"/>
    </source>
</evidence>
<evidence type="ECO:0000256" key="4">
    <source>
        <dbReference type="RuleBase" id="RU000509"/>
    </source>
</evidence>
<dbReference type="GO" id="GO:0000272">
    <property type="term" value="P:polysaccharide catabolic process"/>
    <property type="evidence" value="ECO:0007669"/>
    <property type="project" value="UniProtKB-KW"/>
</dbReference>
<dbReference type="Gene3D" id="3.20.20.80">
    <property type="entry name" value="Glycosidases"/>
    <property type="match status" value="1"/>
</dbReference>
<evidence type="ECO:0000313" key="7">
    <source>
        <dbReference type="Proteomes" id="UP001642409"/>
    </source>
</evidence>
<dbReference type="InterPro" id="IPR001554">
    <property type="entry name" value="Glyco_hydro_14"/>
</dbReference>
<dbReference type="EMBL" id="CATOUU010000796">
    <property type="protein sequence ID" value="CAI9949304.1"/>
    <property type="molecule type" value="Genomic_DNA"/>
</dbReference>
<keyword evidence="7" id="KW-1185">Reference proteome</keyword>
<sequence length="422" mass="48749">MLTIIFSVQVNVSVSLPIDVVNNNGTLKDMYQLNAQLKRLSYANVHGIQVDMHWSLVERVSQEYDFSAYQEIVEMARFFNLKVTANLCFHSIPQWALDVARQNSFLFKDQNGFQSEEYLSFTSDLLNQFPDQRSPIQIYSQFMSAFRSKFISFINDGIIQTVQIGLGPNGELRFPSTPNQKWKYPGIGMFQASDWRMLEQFRKEAYDAGYDYKFPPTNAGTYNSTPNDSLFFSQSYKSTFGDFFMKFYQNQLISHAKRVISEAQAIFNVKPFVKLAAKLPFTHQWYNDDSHAAEFTSGYYNYLGKGEDSYQKIIEEVFQDIQICVSGWEMQNSDTIKDNCKSNPEELTNQLIEAIRIYAGIIIGSNEHDVNKTSQYDQILNNLRNSRGNSQEFVFNRLSQELLSNSDLFSMFQDFVNKAAKI</sequence>
<dbReference type="PANTHER" id="PTHR31352:SF1">
    <property type="entry name" value="BETA-AMYLASE 3, CHLOROPLASTIC"/>
    <property type="match status" value="1"/>
</dbReference>
<reference evidence="6 7" key="2">
    <citation type="submission" date="2024-07" db="EMBL/GenBank/DDBJ databases">
        <authorList>
            <person name="Akdeniz Z."/>
        </authorList>
    </citation>
    <scope>NUCLEOTIDE SEQUENCE [LARGE SCALE GENOMIC DNA]</scope>
</reference>